<comment type="caution">
    <text evidence="1">The sequence shown here is derived from an EMBL/GenBank/DDBJ whole genome shotgun (WGS) entry which is preliminary data.</text>
</comment>
<dbReference type="Proteomes" id="UP000809621">
    <property type="component" value="Unassembled WGS sequence"/>
</dbReference>
<sequence>MQDFDVIEKHSDYFLARKKGMHCKIVVDEFSQSMPIGRHRLHVEEVSDRYTHHSREGIFRLTLPFAQQGSIDICTMRASGQYNLRAQKRFLQLGGKWEPVLGEWVFSASVEDKVNALSEQLNSQLYWVTCLFTETVTVMGEPLTLFGFPVVKGLNKKLNPILEYEVTLKQGEIAQMPGKAMVLAGSAIRLAVPQALLGNPFFHEDFLCVVELSKRKKPDKRKK</sequence>
<name>A0ABS2HR37_9VIBR</name>
<reference evidence="1 2" key="1">
    <citation type="submission" date="2021-02" db="EMBL/GenBank/DDBJ databases">
        <authorList>
            <person name="Park J.-S."/>
        </authorList>
    </citation>
    <scope>NUCLEOTIDE SEQUENCE [LARGE SCALE GENOMIC DNA]</scope>
    <source>
        <strain evidence="1 2">188UL20-2</strain>
    </source>
</reference>
<gene>
    <name evidence="1" type="ORF">JQC93_19500</name>
</gene>
<protein>
    <submittedName>
        <fullName evidence="1">Uncharacterized protein</fullName>
    </submittedName>
</protein>
<dbReference type="RefSeq" id="WP_205160005.1">
    <property type="nucleotide sequence ID" value="NZ_JAFEUM010000013.1"/>
</dbReference>
<proteinExistence type="predicted"/>
<evidence type="ECO:0000313" key="2">
    <source>
        <dbReference type="Proteomes" id="UP000809621"/>
    </source>
</evidence>
<organism evidence="1 2">
    <name type="scientific">Vibrio ulleungensis</name>
    <dbReference type="NCBI Taxonomy" id="2807619"/>
    <lineage>
        <taxon>Bacteria</taxon>
        <taxon>Pseudomonadati</taxon>
        <taxon>Pseudomonadota</taxon>
        <taxon>Gammaproteobacteria</taxon>
        <taxon>Vibrionales</taxon>
        <taxon>Vibrionaceae</taxon>
        <taxon>Vibrio</taxon>
    </lineage>
</organism>
<keyword evidence="2" id="KW-1185">Reference proteome</keyword>
<dbReference type="EMBL" id="JAFEUM010000013">
    <property type="protein sequence ID" value="MBM7038567.1"/>
    <property type="molecule type" value="Genomic_DNA"/>
</dbReference>
<evidence type="ECO:0000313" key="1">
    <source>
        <dbReference type="EMBL" id="MBM7038567.1"/>
    </source>
</evidence>
<accession>A0ABS2HR37</accession>